<dbReference type="GO" id="GO:0006511">
    <property type="term" value="P:ubiquitin-dependent protein catabolic process"/>
    <property type="evidence" value="ECO:0007669"/>
    <property type="project" value="TreeGrafter"/>
</dbReference>
<evidence type="ECO:0000256" key="2">
    <source>
        <dbReference type="SAM" id="MobiDB-lite"/>
    </source>
</evidence>
<gene>
    <name evidence="5" type="ORF">CROQUDRAFT_104427</name>
    <name evidence="4" type="ORF">CROQUDRAFT_611194</name>
</gene>
<keyword evidence="1" id="KW-0863">Zinc-finger</keyword>
<sequence length="158" mass="16442">MNDIEEDLKPNIKPEQISTLNSIPDEPGPSKSGLGLNSTSIEIDNLLHKEADLNQELNSNLKNEDHKKINPKLDSLANLTCSICLGSPSPLVVTQCGHVACGGCLTASLVSQVDAFGLPMGGQNSGKCPVCRTVLGGGWGTSMRGAILKMGPGQSSSS</sequence>
<protein>
    <recommendedName>
        <fullName evidence="3">RING-type domain-containing protein</fullName>
    </recommendedName>
</protein>
<name>A0A9P6N765_9BASI</name>
<dbReference type="EMBL" id="MU167220">
    <property type="protein sequence ID" value="KAG0150327.1"/>
    <property type="molecule type" value="Genomic_DNA"/>
</dbReference>
<dbReference type="AlphaFoldDB" id="A0A9P6N765"/>
<dbReference type="PANTHER" id="PTHR47094:SF1">
    <property type="entry name" value="RING-TYPE E3 UBIQUITIN TRANSFERASE"/>
    <property type="match status" value="1"/>
</dbReference>
<dbReference type="Pfam" id="PF14634">
    <property type="entry name" value="zf-RING_5"/>
    <property type="match status" value="1"/>
</dbReference>
<dbReference type="PROSITE" id="PS50089">
    <property type="entry name" value="ZF_RING_2"/>
    <property type="match status" value="1"/>
</dbReference>
<keyword evidence="1" id="KW-0862">Zinc</keyword>
<dbReference type="InterPro" id="IPR013083">
    <property type="entry name" value="Znf_RING/FYVE/PHD"/>
</dbReference>
<dbReference type="PANTHER" id="PTHR47094">
    <property type="entry name" value="ELFLESS, ISOFORM B"/>
    <property type="match status" value="1"/>
</dbReference>
<accession>A0A9P6N765</accession>
<proteinExistence type="predicted"/>
<keyword evidence="6" id="KW-1185">Reference proteome</keyword>
<dbReference type="EMBL" id="MU168034">
    <property type="protein sequence ID" value="KAG0138977.1"/>
    <property type="molecule type" value="Genomic_DNA"/>
</dbReference>
<dbReference type="InterPro" id="IPR001841">
    <property type="entry name" value="Znf_RING"/>
</dbReference>
<comment type="caution">
    <text evidence="4">The sequence shown here is derived from an EMBL/GenBank/DDBJ whole genome shotgun (WGS) entry which is preliminary data.</text>
</comment>
<reference evidence="4" key="1">
    <citation type="submission" date="2013-11" db="EMBL/GenBank/DDBJ databases">
        <title>Genome sequence of the fusiform rust pathogen reveals effectors for host alternation and coevolution with pine.</title>
        <authorList>
            <consortium name="DOE Joint Genome Institute"/>
            <person name="Smith K."/>
            <person name="Pendleton A."/>
            <person name="Kubisiak T."/>
            <person name="Anderson C."/>
            <person name="Salamov A."/>
            <person name="Aerts A."/>
            <person name="Riley R."/>
            <person name="Clum A."/>
            <person name="Lindquist E."/>
            <person name="Ence D."/>
            <person name="Campbell M."/>
            <person name="Kronenberg Z."/>
            <person name="Feau N."/>
            <person name="Dhillon B."/>
            <person name="Hamelin R."/>
            <person name="Burleigh J."/>
            <person name="Smith J."/>
            <person name="Yandell M."/>
            <person name="Nelson C."/>
            <person name="Grigoriev I."/>
            <person name="Davis J."/>
        </authorList>
    </citation>
    <scope>NUCLEOTIDE SEQUENCE</scope>
    <source>
        <strain evidence="4">G11</strain>
    </source>
</reference>
<dbReference type="SMART" id="SM00184">
    <property type="entry name" value="RING"/>
    <property type="match status" value="1"/>
</dbReference>
<dbReference type="GO" id="GO:0033768">
    <property type="term" value="C:SUMO-targeted ubiquitin ligase complex"/>
    <property type="evidence" value="ECO:0007669"/>
    <property type="project" value="TreeGrafter"/>
</dbReference>
<dbReference type="GO" id="GO:0061630">
    <property type="term" value="F:ubiquitin protein ligase activity"/>
    <property type="evidence" value="ECO:0007669"/>
    <property type="project" value="InterPro"/>
</dbReference>
<dbReference type="SUPFAM" id="SSF57850">
    <property type="entry name" value="RING/U-box"/>
    <property type="match status" value="1"/>
</dbReference>
<dbReference type="InterPro" id="IPR049627">
    <property type="entry name" value="SLX8"/>
</dbReference>
<dbReference type="GO" id="GO:0032183">
    <property type="term" value="F:SUMO binding"/>
    <property type="evidence" value="ECO:0007669"/>
    <property type="project" value="TreeGrafter"/>
</dbReference>
<evidence type="ECO:0000256" key="1">
    <source>
        <dbReference type="PROSITE-ProRule" id="PRU00175"/>
    </source>
</evidence>
<organism evidence="4 6">
    <name type="scientific">Cronartium quercuum f. sp. fusiforme G11</name>
    <dbReference type="NCBI Taxonomy" id="708437"/>
    <lineage>
        <taxon>Eukaryota</taxon>
        <taxon>Fungi</taxon>
        <taxon>Dikarya</taxon>
        <taxon>Basidiomycota</taxon>
        <taxon>Pucciniomycotina</taxon>
        <taxon>Pucciniomycetes</taxon>
        <taxon>Pucciniales</taxon>
        <taxon>Coleosporiaceae</taxon>
        <taxon>Cronartium</taxon>
    </lineage>
</organism>
<evidence type="ECO:0000313" key="4">
    <source>
        <dbReference type="EMBL" id="KAG0138977.1"/>
    </source>
</evidence>
<dbReference type="Proteomes" id="UP000886653">
    <property type="component" value="Unassembled WGS sequence"/>
</dbReference>
<dbReference type="GO" id="GO:0008270">
    <property type="term" value="F:zinc ion binding"/>
    <property type="evidence" value="ECO:0007669"/>
    <property type="project" value="UniProtKB-KW"/>
</dbReference>
<dbReference type="OrthoDB" id="6270329at2759"/>
<evidence type="ECO:0000313" key="6">
    <source>
        <dbReference type="Proteomes" id="UP000886653"/>
    </source>
</evidence>
<keyword evidence="1" id="KW-0479">Metal-binding</keyword>
<feature type="region of interest" description="Disordered" evidence="2">
    <location>
        <begin position="1"/>
        <end position="35"/>
    </location>
</feature>
<dbReference type="GO" id="GO:0140082">
    <property type="term" value="F:SUMO-ubiquitin ligase activity"/>
    <property type="evidence" value="ECO:0007669"/>
    <property type="project" value="TreeGrafter"/>
</dbReference>
<dbReference type="Gene3D" id="3.30.40.10">
    <property type="entry name" value="Zinc/RING finger domain, C3HC4 (zinc finger)"/>
    <property type="match status" value="1"/>
</dbReference>
<evidence type="ECO:0000259" key="3">
    <source>
        <dbReference type="PROSITE" id="PS50089"/>
    </source>
</evidence>
<feature type="domain" description="RING-type" evidence="3">
    <location>
        <begin position="81"/>
        <end position="132"/>
    </location>
</feature>
<evidence type="ECO:0000313" key="5">
    <source>
        <dbReference type="EMBL" id="KAG0150327.1"/>
    </source>
</evidence>